<accession>A0ACC2TIX7</accession>
<gene>
    <name evidence="1" type="ORF">DSO57_1005290</name>
</gene>
<keyword evidence="2" id="KW-1185">Reference proteome</keyword>
<name>A0ACC2TIX7_9FUNG</name>
<dbReference type="Proteomes" id="UP001165960">
    <property type="component" value="Unassembled WGS sequence"/>
</dbReference>
<sequence length="90" mass="9823">MVPASGSWALVGQSASYLIKLAYLLWWALPSSQLRKLAAKANRTPTGMQYPDRMCTFCVLGLFLNSLGCPCEQAACGLLQELVENVIVFP</sequence>
<reference evidence="1" key="1">
    <citation type="submission" date="2022-04" db="EMBL/GenBank/DDBJ databases">
        <title>Genome of the entomopathogenic fungus Entomophthora muscae.</title>
        <authorList>
            <person name="Elya C."/>
            <person name="Lovett B.R."/>
            <person name="Lee E."/>
            <person name="Macias A.M."/>
            <person name="Hajek A.E."/>
            <person name="De Bivort B.L."/>
            <person name="Kasson M.T."/>
            <person name="De Fine Licht H.H."/>
            <person name="Stajich J.E."/>
        </authorList>
    </citation>
    <scope>NUCLEOTIDE SEQUENCE</scope>
    <source>
        <strain evidence="1">Berkeley</strain>
    </source>
</reference>
<evidence type="ECO:0000313" key="2">
    <source>
        <dbReference type="Proteomes" id="UP001165960"/>
    </source>
</evidence>
<comment type="caution">
    <text evidence="1">The sequence shown here is derived from an EMBL/GenBank/DDBJ whole genome shotgun (WGS) entry which is preliminary data.</text>
</comment>
<dbReference type="EMBL" id="QTSX02002854">
    <property type="protein sequence ID" value="KAJ9074549.1"/>
    <property type="molecule type" value="Genomic_DNA"/>
</dbReference>
<evidence type="ECO:0000313" key="1">
    <source>
        <dbReference type="EMBL" id="KAJ9074549.1"/>
    </source>
</evidence>
<protein>
    <submittedName>
        <fullName evidence="1">Uncharacterized protein</fullName>
    </submittedName>
</protein>
<proteinExistence type="predicted"/>
<organism evidence="1 2">
    <name type="scientific">Entomophthora muscae</name>
    <dbReference type="NCBI Taxonomy" id="34485"/>
    <lineage>
        <taxon>Eukaryota</taxon>
        <taxon>Fungi</taxon>
        <taxon>Fungi incertae sedis</taxon>
        <taxon>Zoopagomycota</taxon>
        <taxon>Entomophthoromycotina</taxon>
        <taxon>Entomophthoromycetes</taxon>
        <taxon>Entomophthorales</taxon>
        <taxon>Entomophthoraceae</taxon>
        <taxon>Entomophthora</taxon>
    </lineage>
</organism>